<evidence type="ECO:0000313" key="1">
    <source>
        <dbReference type="EMBL" id="RLE50567.1"/>
    </source>
</evidence>
<organism evidence="1 2">
    <name type="scientific">Thermoproteota archaeon</name>
    <dbReference type="NCBI Taxonomy" id="2056631"/>
    <lineage>
        <taxon>Archaea</taxon>
        <taxon>Thermoproteota</taxon>
    </lineage>
</organism>
<dbReference type="Proteomes" id="UP000278475">
    <property type="component" value="Unassembled WGS sequence"/>
</dbReference>
<comment type="caution">
    <text evidence="1">The sequence shown here is derived from an EMBL/GenBank/DDBJ whole genome shotgun (WGS) entry which is preliminary data.</text>
</comment>
<sequence>MKKLKAEAHDSVILLGDVSCLFNNPIIAAPICNRKCLCTLEFVKKSNKLKINGLEGLEADVVKTALLNLKIEGTFNFIFDHQYEAINDSVRAAAALLCVKKLISELGLEPREKISLIPRQIFSTTDQLPFATLLASSFLGKPIAARVREGFIELALIKPFKMLYLPLTLRKPKIDNKLYELEDILSPLTHTLGHLSIEAVKAIENGDTSLLFYVMELESRLTLSLLDDPYEIFHEMYRACQIVNSAIRYSFYHHAIVIPYLRYRKSFNDLTKSFIKSLKLDVMTP</sequence>
<evidence type="ECO:0000313" key="2">
    <source>
        <dbReference type="Proteomes" id="UP000278475"/>
    </source>
</evidence>
<accession>A0A497ETL2</accession>
<proteinExistence type="predicted"/>
<protein>
    <submittedName>
        <fullName evidence="1">Uncharacterized protein</fullName>
    </submittedName>
</protein>
<gene>
    <name evidence="1" type="ORF">DRJ31_00630</name>
</gene>
<dbReference type="EMBL" id="QMQV01000003">
    <property type="protein sequence ID" value="RLE50567.1"/>
    <property type="molecule type" value="Genomic_DNA"/>
</dbReference>
<name>A0A497ETL2_9CREN</name>
<reference evidence="1 2" key="1">
    <citation type="submission" date="2018-06" db="EMBL/GenBank/DDBJ databases">
        <title>Extensive metabolic versatility and redundancy in microbially diverse, dynamic hydrothermal sediments.</title>
        <authorList>
            <person name="Dombrowski N."/>
            <person name="Teske A."/>
            <person name="Baker B.J."/>
        </authorList>
    </citation>
    <scope>NUCLEOTIDE SEQUENCE [LARGE SCALE GENOMIC DNA]</scope>
    <source>
        <strain evidence="1">B66_G16</strain>
    </source>
</reference>
<dbReference type="AlphaFoldDB" id="A0A497ETL2"/>